<feature type="compositionally biased region" description="Low complexity" evidence="1">
    <location>
        <begin position="2553"/>
        <end position="2567"/>
    </location>
</feature>
<feature type="region of interest" description="Disordered" evidence="1">
    <location>
        <begin position="550"/>
        <end position="597"/>
    </location>
</feature>
<evidence type="ECO:0000256" key="1">
    <source>
        <dbReference type="SAM" id="MobiDB-lite"/>
    </source>
</evidence>
<feature type="region of interest" description="Disordered" evidence="1">
    <location>
        <begin position="780"/>
        <end position="802"/>
    </location>
</feature>
<feature type="compositionally biased region" description="Low complexity" evidence="1">
    <location>
        <begin position="2852"/>
        <end position="2870"/>
    </location>
</feature>
<reference evidence="3" key="1">
    <citation type="submission" date="2015-09" db="EMBL/GenBank/DDBJ databases">
        <authorList>
            <consortium name="Pathogen Informatics"/>
        </authorList>
    </citation>
    <scope>NUCLEOTIDE SEQUENCE [LARGE SCALE GENOMIC DNA]</scope>
    <source>
        <strain evidence="3">Lake Konstanz</strain>
    </source>
</reference>
<feature type="compositionally biased region" description="Low complexity" evidence="1">
    <location>
        <begin position="2466"/>
        <end position="2477"/>
    </location>
</feature>
<feature type="compositionally biased region" description="Basic and acidic residues" evidence="1">
    <location>
        <begin position="550"/>
        <end position="565"/>
    </location>
</feature>
<proteinExistence type="predicted"/>
<feature type="region of interest" description="Disordered" evidence="1">
    <location>
        <begin position="2852"/>
        <end position="2879"/>
    </location>
</feature>
<feature type="region of interest" description="Disordered" evidence="1">
    <location>
        <begin position="1398"/>
        <end position="1434"/>
    </location>
</feature>
<dbReference type="EMBL" id="CYKH01002134">
    <property type="protein sequence ID" value="CUG93268.1"/>
    <property type="molecule type" value="Genomic_DNA"/>
</dbReference>
<feature type="region of interest" description="Disordered" evidence="1">
    <location>
        <begin position="2649"/>
        <end position="2675"/>
    </location>
</feature>
<evidence type="ECO:0000313" key="3">
    <source>
        <dbReference type="Proteomes" id="UP000051952"/>
    </source>
</evidence>
<feature type="region of interest" description="Disordered" evidence="1">
    <location>
        <begin position="3315"/>
        <end position="3337"/>
    </location>
</feature>
<organism evidence="2 3">
    <name type="scientific">Bodo saltans</name>
    <name type="common">Flagellated protozoan</name>
    <dbReference type="NCBI Taxonomy" id="75058"/>
    <lineage>
        <taxon>Eukaryota</taxon>
        <taxon>Discoba</taxon>
        <taxon>Euglenozoa</taxon>
        <taxon>Kinetoplastea</taxon>
        <taxon>Metakinetoplastina</taxon>
        <taxon>Eubodonida</taxon>
        <taxon>Bodonidae</taxon>
        <taxon>Bodo</taxon>
    </lineage>
</organism>
<evidence type="ECO:0000313" key="2">
    <source>
        <dbReference type="EMBL" id="CUG93268.1"/>
    </source>
</evidence>
<feature type="compositionally biased region" description="Polar residues" evidence="1">
    <location>
        <begin position="583"/>
        <end position="594"/>
    </location>
</feature>
<dbReference type="VEuPathDB" id="TriTrypDB:BSAL_41680"/>
<gene>
    <name evidence="2" type="ORF">BSAL_41680</name>
</gene>
<feature type="region of interest" description="Disordered" evidence="1">
    <location>
        <begin position="1855"/>
        <end position="1877"/>
    </location>
</feature>
<feature type="region of interest" description="Disordered" evidence="1">
    <location>
        <begin position="2356"/>
        <end position="2375"/>
    </location>
</feature>
<feature type="compositionally biased region" description="Low complexity" evidence="1">
    <location>
        <begin position="1400"/>
        <end position="1429"/>
    </location>
</feature>
<feature type="compositionally biased region" description="Polar residues" evidence="1">
    <location>
        <begin position="19"/>
        <end position="41"/>
    </location>
</feature>
<feature type="region of interest" description="Disordered" evidence="1">
    <location>
        <begin position="2005"/>
        <end position="2028"/>
    </location>
</feature>
<feature type="region of interest" description="Disordered" evidence="1">
    <location>
        <begin position="673"/>
        <end position="704"/>
    </location>
</feature>
<feature type="region of interest" description="Disordered" evidence="1">
    <location>
        <begin position="15"/>
        <end position="68"/>
    </location>
</feature>
<feature type="compositionally biased region" description="Low complexity" evidence="1">
    <location>
        <begin position="1646"/>
        <end position="1656"/>
    </location>
</feature>
<accession>A0A0S4JST6</accession>
<name>A0A0S4JST6_BODSA</name>
<feature type="region of interest" description="Disordered" evidence="1">
    <location>
        <begin position="2543"/>
        <end position="2582"/>
    </location>
</feature>
<feature type="region of interest" description="Disordered" evidence="1">
    <location>
        <begin position="1627"/>
        <end position="1656"/>
    </location>
</feature>
<feature type="region of interest" description="Disordered" evidence="1">
    <location>
        <begin position="148"/>
        <end position="168"/>
    </location>
</feature>
<feature type="compositionally biased region" description="Low complexity" evidence="1">
    <location>
        <begin position="2649"/>
        <end position="2661"/>
    </location>
</feature>
<protein>
    <submittedName>
        <fullName evidence="2">Uncharacterized protein</fullName>
    </submittedName>
</protein>
<feature type="region of interest" description="Disordered" evidence="1">
    <location>
        <begin position="2965"/>
        <end position="3014"/>
    </location>
</feature>
<feature type="compositionally biased region" description="Low complexity" evidence="1">
    <location>
        <begin position="45"/>
        <end position="57"/>
    </location>
</feature>
<dbReference type="Proteomes" id="UP000051952">
    <property type="component" value="Unassembled WGS sequence"/>
</dbReference>
<sequence>MLRIHRTLCRAPKRVVATTVATPPSQLPSASGSKRASSTARDNNDQQQTAPTTTNPPSLHATGALPPTLTPAAVEGVAAPPISTAARSSSAGTHTAASATTLTIPVKLQQRLSQLQLRFSQHHQSSATTTPSILEKQIPRSFSEDFFAKSLPKPNKHHSSTNAQGEDPAHKTMLDLLLSNVLISAGGVRLQIAVPPTLAVMDNASFGSSSSGGRGGGGGNTPAEDEHILASFAFEQEVVFPNALHLVDTVSASMRAGGTADGDDLSRQFTSLLRGALESLPPVLDDPASTTHPSRKKEEVRPVCCQLRLLSTLARVGLQAYELHAVNSSSAIHHDQQRTKNLNEMNAKVQGALISMLNTIFHELLDTKRLYHVFRFHVLGTTALTQLFMTPLLALQYKLSSSSSSSPSPLQFPYAFLEACTRFLRSYRKSFLFDRSSIKSAGEASAWIDSMVVILRGYVNTVEVITQDLDGQTNNGIDCELSVSSLAACGISTATMVELSSGESAAATAAAKQCLLGFQSLLGAAEQVLTTMTATDVEDHVRTLLMREKHHQEESLGGSKEREDSAAAGTNETGGFAMDDKPMNSSDTNNSTNRIPAMSHDGNALFAKVRSRRSLFGTATAGHDANGGEDAATLDENHATMKDLLHQVATTTSAATVSAAVHNVLTASAGGGASKRFVRRGGPSSALETAIPSPTPSNTTTDGNSPLVKLFVEAPKTLIQGFQQLSTQRFPGGSKGQRQRLGGSLVHSVEVQGLLLSRGACRLWCIADKLSSSSSVLDAAAPTGESTKSGADEALSPSSSTSSAQLLGTLHHLATQLETFATVMLRSLAPQPTAHQAEGASATAKHVASIQYGKKVVTEQYAPQLAEGSGWLQGDASVRKMYNRCLHRQQTLIDIHRRHSLDHSDVLHGSEEKKLLLGAVRRYSTIGHGPDGRTLAVRNLTYQIRGGGGGGGGGNGHGRQQRLTLAMIQEDARTFLTQDNNNTFPEWLRFDVATVLLRVAHAAILHYNDDSGVTFFPPPAAEVDVGGAGVQLEGVEGDDAEAAHRRVAEERGAVESLLVQVLTFLFPENSSAAASVVLPAKALSHREVLNTLQFLQRELRQAKVKSQSATVPFSRSTSDTVGSLMARMTHVVGSYWAPAIAQELFHHATSASVGAAAAAGNHSTSPAASPIDASPSSNHLLADHMFSESHALMCLSVLCTTSQFPSTPLPSSSLPSIATKPIDEVANRLMHLQRYCGRVVSLAASMSKSRARHDAASAQPNASSSPAAQFAAASGGAVVVVDRHEQRNALAASTLDILSLVMPTAAAMGEGVMDDDVRSGVSMMDGGLLSQQSWLYDDMLNYRADVSSRRIAALPLLETRRRHRQLVFLLSPSSSAGGVRHLMRSGVGSLEPHPMFVDAQQQQQQQASIENDSNNVSDDNTSSSSSPRNSGGGSLSSLVPLFPCSHRDSVVVSTFTRSVEANGMMLRAAGREMMGSSPPYLNQVEVDVYSCYLLLSRATHDPWSMLDRAFQIEQRIRLTRLSASSSSSNLFVQARTEAFLHLFAMAQPQHITTPLIRSGTFAKLVLSIEDFLCPSPPVTLLGLMREGDRSLENSFPDNVRRLRAQFVSVKQVVLQLIEMEKNLTELFPSPATRPGEDDDSAELDGTSSLSLSSTPSERSKYHNLHITFIYSLIAATDLVSDCVRTMGFQKSLESSLRAMLNHSVVVCCQLVHRMVCGEGTMAAALQQKYGTLGHISMSNGVDGAITVAATAISCFFSVLLTSDARHGYLDAVSKQAVMTVLESAHAHVKKIVGRCQSNLDQLQQLQDGDDDGAATASSTAGGSGTAQQLSRLFIEFSMIAPRSVQLRCGFGRLENTSSSQDDGAKDKDKNNNIINRASHDNAIQPLIHRVFDSLQSMALTSTLVRQTPTPGRTVHAVLHHIQQELIHNVRKAVANIPKADQLHHLVPTDDRKKQPAGFFFVEDWELAYARPDLLKSFQWELKALQERIQSDLVNAERELEQLQVKLKSKQRPQDQQQQPSSHEADDSTTVAIEEPLHSATASSSSSSSSLTASVPTTGVVHADAVYLTLKVRTLKALSETSFSFTEGDVHAVIAGSSQLADIRRQALLHASSSSQLRLGEVDELDDEDDDTHSRLPLKVLEGVGSDQHRGGGTSSGYLCSGPTISMKASIARFDRLFKLHKQRFRSTSTLSRRNALATEIVFELTGMVSQYGLLQLSNTSTPLMLQFASFLRSMRTAKRFPECDSLCGLMADQLREGVNEPEKEAGWQLLTSYTSYHAWAMESEGILDPSAYASRVTSGGLCEGDLTRYQPEEDLTSLEALASRLEAPPLLVVTNPIDGDGTTTAPLATLVWAADDHKSQPPATTSTPPPPRLKHHLPPPILFTLADEAGRLGRECEGAKKLVQELAVYCARRFVYTSRRVGARSNIYATVADSFPVMEWSNEEIRWWQLYHPGVIGHPHGSPWVTTAASAAPSAATESDDDHQRQQQHLQNARHASWAVQRNASLLLRLSTRIVTSLAKYHILGDLADFQYSVLRATFSKGNRSPFAPPPGQGSAAASNGQRRGGAYNSGGSSGSASTQQHYSPMLRGLQQRKTASKMRMTRLTDPASVEENLLETFLIQSQQLIVKMLLFGDLVSVRDAATWFPFPSSSSSTLPSAGGAAEAGGGESAAAVTSGTKKSSTEHVMFAKCIRDIATKATLDALTQLCSELQPSIVRKAVSPTLSIFLCVPSASSLSVARGGGAGGASVKMNKDSHHHHHHVLMQCPTFYEFASLGSLADFIPKIVEYSGMNFTATVASVLDARLNEQPQCPMGPVLRIVSTITNATWRRSQMLVSLLYRLCGVIVDRVETQATSTTTSSSASSSASSSSTNKKLRRGGGGVVNESAFASPFLVSEEDLIVFIATISRADLRLPKDLVVQTAQHFFRSRKDIFGEPPVPNKSNPLASGAAGNGSPIAAFPQRPAAAVTTPPVNNHVDDDDEIASAPNPPTPTEAAAEGDDDNNKHVDPLSSESVLRHEGARSLVAADKEGYKQFMDYSMRDQLSASHRAAIHALNFNVEQLMMLIMAYAARLRVPMAERMEAQDLIRDATQDRRNRLAQSLLNLPNVVRSNKDDQDGFNGRRKGRKEATGLFHGGLHRSAPSLANATTAELLASIPSSGTNEVAAVDSDPFALRIAKPDHFGVVMLHHQFALRKLLHAAARKTGVVQAPHTLADIVEALYEAEELGEDDMNPSSGATSASSSSVVKKPLDGMLQGTFRVLNEWALLRVEDAGCDGVEDRNQFVTPSGRLFGDIALRSLKRRKKERMQTLLISARNDKTSAGGRGGRQWRVTAKSKMTV</sequence>
<feature type="region of interest" description="Disordered" evidence="1">
    <location>
        <begin position="2466"/>
        <end position="2494"/>
    </location>
</feature>
<keyword evidence="3" id="KW-1185">Reference proteome</keyword>